<dbReference type="RefSeq" id="WP_149949522.1">
    <property type="nucleotide sequence ID" value="NZ_RCXI01000004.1"/>
</dbReference>
<name>A0A5M6AEA8_9BACE</name>
<proteinExistence type="predicted"/>
<evidence type="ECO:0000313" key="2">
    <source>
        <dbReference type="EMBL" id="KAA5410170.1"/>
    </source>
</evidence>
<evidence type="ECO:0000259" key="1">
    <source>
        <dbReference type="Pfam" id="PF08800"/>
    </source>
</evidence>
<dbReference type="AlphaFoldDB" id="A0A5M6AEA8"/>
<accession>A0A5M6AEA8</accession>
<dbReference type="Pfam" id="PF13148">
    <property type="entry name" value="DUF3987"/>
    <property type="match status" value="1"/>
</dbReference>
<dbReference type="Proteomes" id="UP000325055">
    <property type="component" value="Unassembled WGS sequence"/>
</dbReference>
<dbReference type="InterPro" id="IPR025048">
    <property type="entry name" value="DUF3987"/>
</dbReference>
<organism evidence="2 3">
    <name type="scientific">Bacteroides cellulosilyticus</name>
    <dbReference type="NCBI Taxonomy" id="246787"/>
    <lineage>
        <taxon>Bacteria</taxon>
        <taxon>Pseudomonadati</taxon>
        <taxon>Bacteroidota</taxon>
        <taxon>Bacteroidia</taxon>
        <taxon>Bacteroidales</taxon>
        <taxon>Bacteroidaceae</taxon>
        <taxon>Bacteroides</taxon>
    </lineage>
</organism>
<protein>
    <submittedName>
        <fullName evidence="2">DUF3987 domain-containing protein</fullName>
    </submittedName>
</protein>
<sequence length="793" mass="89749">MENTVNREPLVSEFPSVRSKAPHTISIHDFIDTVRSDRFRQVVQDYRRLKALPGHEAEAQKLKDGMPCIIPAGVCSNGHAVKDLQQHSELLCIDLDHSNGRTREIFLLSQSLPFVAASFISISEEGNKMLIHVRPEDVQKNYEQLYAAVGRAVSAHVGHPYDDKCKILTQPCFYSWHPEAYYNPGAIAFEMPAESVTKVTEVGTKVTEAETKETIAPGNAPSENGFIANFLDEFEHRNPFIRGSRNDLALKLGCAAASKGFSQEETKKLTELFAQHYAATDFTMQDIQKRVVSGYQFIIQKKKEEKETNRCHFGDSDTYAPFSVANEEESPEEVLEKNNELRAASPYIPEEVYTRLPEFLKRCCTHATDKRERDLMLLGSMNSCSALFPHVSFFYKKSLLSPHFYLAVVAPAGAGKGALGFTSILLDATQEFYDRLRREQKKEYDQKLLAWEQEQQQARHAKRLPNLDLKPEEPQAQYLKISATTSKSRLIQSLAAAGEIGCCMTTTEINTLVSSLGQDCGKYEDILCKAAHHEEVSSSYKIDGDPIVVRHPHLALSIAGTQEQFRNFFRSLEVGLYSRFGIYTRQQSQLWESCAPQEGEVDLHSYFYGLGSELFEMHKLLLQSPTLVTFSPQQWQQHTAHFSLLLRRTLLEGRESSSGIVYRNGLLAMRLAAILTIFRKYTDYAYAKEYCCTDDDFRTAMDIAHTLLEHSLLLSTSLPDTSLPPVSMHKFHQLEDTLASMPRVFTYMDFVRAVQENGACARTGKRWIQKAVKAQLIIKEGDNYKKCNTKSTK</sequence>
<feature type="domain" description="BT4734-like N-terminal" evidence="1">
    <location>
        <begin position="62"/>
        <end position="182"/>
    </location>
</feature>
<dbReference type="Pfam" id="PF08800">
    <property type="entry name" value="BT4734-like_N"/>
    <property type="match status" value="1"/>
</dbReference>
<dbReference type="EMBL" id="VVYW01000004">
    <property type="protein sequence ID" value="KAA5410170.1"/>
    <property type="molecule type" value="Genomic_DNA"/>
</dbReference>
<reference evidence="2 3" key="1">
    <citation type="journal article" date="2019" name="Nat. Med.">
        <title>A library of human gut bacterial isolates paired with longitudinal multiomics data enables mechanistic microbiome research.</title>
        <authorList>
            <person name="Poyet M."/>
            <person name="Groussin M."/>
            <person name="Gibbons S.M."/>
            <person name="Avila-Pacheco J."/>
            <person name="Jiang X."/>
            <person name="Kearney S.M."/>
            <person name="Perrotta A.R."/>
            <person name="Berdy B."/>
            <person name="Zhao S."/>
            <person name="Lieberman T.D."/>
            <person name="Swanson P.K."/>
            <person name="Smith M."/>
            <person name="Roesemann S."/>
            <person name="Alexander J.E."/>
            <person name="Rich S.A."/>
            <person name="Livny J."/>
            <person name="Vlamakis H."/>
            <person name="Clish C."/>
            <person name="Bullock K."/>
            <person name="Deik A."/>
            <person name="Scott J."/>
            <person name="Pierce K.A."/>
            <person name="Xavier R.J."/>
            <person name="Alm E.J."/>
        </authorList>
    </citation>
    <scope>NUCLEOTIDE SEQUENCE [LARGE SCALE GENOMIC DNA]</scope>
    <source>
        <strain evidence="2 3">BIOML-A7</strain>
    </source>
</reference>
<evidence type="ECO:0000313" key="3">
    <source>
        <dbReference type="Proteomes" id="UP000325055"/>
    </source>
</evidence>
<comment type="caution">
    <text evidence="2">The sequence shown here is derived from an EMBL/GenBank/DDBJ whole genome shotgun (WGS) entry which is preliminary data.</text>
</comment>
<gene>
    <name evidence="2" type="ORF">F2Y86_05590</name>
</gene>
<dbReference type="InterPro" id="IPR014907">
    <property type="entry name" value="BT4734-like_N"/>
</dbReference>